<dbReference type="EMBL" id="AM180252">
    <property type="protein sequence ID" value="CAJ55010.1"/>
    <property type="molecule type" value="Genomic_DNA"/>
</dbReference>
<feature type="transmembrane region" description="Helical" evidence="3">
    <location>
        <begin position="258"/>
        <end position="276"/>
    </location>
</feature>
<feature type="transmembrane region" description="Helical" evidence="3">
    <location>
        <begin position="356"/>
        <end position="379"/>
    </location>
</feature>
<evidence type="ECO:0000313" key="6">
    <source>
        <dbReference type="EMBL" id="CAJ55010.1"/>
    </source>
</evidence>
<dbReference type="Proteomes" id="UP000002430">
    <property type="component" value="Chromosome"/>
</dbReference>
<sequence>MTIALIDIFWIANTLWPWHKLNKFILIIKNKYPNQSSKKVSLTLAEITSISITILLSIASGILTYALASYNFSLQYVASYTDQFLPLFYRITAFWAGQAGSMLFWALSTSIASCIFQHTYLYKKLSIDTKLWFWILYLSIMAFFGLLLITWNNPFILLDIKPIDGNGLNPLLQNPGMIFHPPLLFLGYGWFTIPGCLALAQTISNQKEEPSWIVISKPFILSAWAFLTAGIVLGGWWAYMELGWGGYWAWDPVENASLIPWLISTAALHTIIIQTHKNVLTHINVFLMALTTLSTFFATYLVRSGIVQSVHAFGTSNVGKPLLIFITFATITIISIFYTAYSTKDNSELSTINSRIGFLIFTSWLLLALAILILLATMWPVFTSFWNQIILGQSILQSSTSINQESAGSIGLTSDFYNKTCLPLFAILMALLSLCPWLGWTRGIHNLKNITLVLITFFTSSCIMYLSGYQLPIAILGASSAFAIMTSTVLLVLDKQTRSNKPMLLAYGIHFGVALIAMGIAFSGPYKIEIEQILHEGETIKVGNFDIKLIKIQEGELVDYAYIEGLLEVRKDGKFIDFIAPQRRIYKKWGKMQFAEADTIPSLGNELYASLLAVDHQNRALFRLSSMPLVNWIWIGGAIISLLPFFSIISSYRGKNYASSANSYQQSI</sequence>
<dbReference type="PRINTS" id="PR01410">
    <property type="entry name" value="CCBIOGENESIS"/>
</dbReference>
<evidence type="ECO:0000313" key="7">
    <source>
        <dbReference type="Proteomes" id="UP000002430"/>
    </source>
</evidence>
<dbReference type="PANTHER" id="PTHR43653">
    <property type="entry name" value="CYTOCHROME C ASSEMBLY PROTEIN-RELATED"/>
    <property type="match status" value="1"/>
</dbReference>
<feature type="transmembrane region" description="Helical" evidence="3">
    <location>
        <begin position="447"/>
        <end position="467"/>
    </location>
</feature>
<dbReference type="InterPro" id="IPR003567">
    <property type="entry name" value="Cyt_c_biogenesis"/>
</dbReference>
<dbReference type="PANTHER" id="PTHR43653:SF1">
    <property type="entry name" value="CYTOCHROME C-TYPE BIOGENESIS PROTEIN CCMF"/>
    <property type="match status" value="1"/>
</dbReference>
<feature type="transmembrane region" description="Helical" evidence="3">
    <location>
        <begin position="322"/>
        <end position="341"/>
    </location>
</feature>
<feature type="transmembrane region" description="Helical" evidence="3">
    <location>
        <begin position="504"/>
        <end position="522"/>
    </location>
</feature>
<dbReference type="InterPro" id="IPR032523">
    <property type="entry name" value="CcmF_C"/>
</dbReference>
<reference evidence="6 7" key="1">
    <citation type="submission" date="2005-11" db="EMBL/GenBank/DDBJ databases">
        <title>The complete genome sequence of Lawsonia intracellularis: the causative agent of proliferative enteropathy.</title>
        <authorList>
            <person name="Kaur K."/>
            <person name="Zhang Q."/>
            <person name="Beckler D."/>
            <person name="Munir S."/>
            <person name="Li L."/>
            <person name="Kinsley K."/>
            <person name="Herron L."/>
            <person name="Peterson A."/>
            <person name="May B."/>
            <person name="Singh S."/>
            <person name="Gebhart C."/>
            <person name="Kapur V."/>
        </authorList>
    </citation>
    <scope>NUCLEOTIDE SEQUENCE [LARGE SCALE GENOMIC DNA]</scope>
    <source>
        <strain evidence="6 7">PHE/MN1-00</strain>
    </source>
</reference>
<dbReference type="AlphaFoldDB" id="Q1MPR7"/>
<feature type="transmembrane region" description="Helical" evidence="3">
    <location>
        <begin position="87"/>
        <end position="111"/>
    </location>
</feature>
<name>Q1MPR7_LAWIP</name>
<dbReference type="GO" id="GO:0017004">
    <property type="term" value="P:cytochrome complex assembly"/>
    <property type="evidence" value="ECO:0007669"/>
    <property type="project" value="UniProtKB-KW"/>
</dbReference>
<feature type="transmembrane region" description="Helical" evidence="3">
    <location>
        <begin position="473"/>
        <end position="492"/>
    </location>
</feature>
<proteinExistence type="inferred from homology"/>
<dbReference type="KEGG" id="lip:LI0956"/>
<comment type="similarity">
    <text evidence="1">Belongs to the CcmF/CycK/Ccl1/NrfE/CcsA family.</text>
</comment>
<feature type="domain" description="Cytochrome c assembly protein" evidence="4">
    <location>
        <begin position="95"/>
        <end position="304"/>
    </location>
</feature>
<evidence type="ECO:0000259" key="4">
    <source>
        <dbReference type="Pfam" id="PF01578"/>
    </source>
</evidence>
<dbReference type="eggNOG" id="COG1138">
    <property type="taxonomic scope" value="Bacteria"/>
</dbReference>
<evidence type="ECO:0000256" key="3">
    <source>
        <dbReference type="SAM" id="Phobius"/>
    </source>
</evidence>
<protein>
    <submittedName>
        <fullName evidence="6">Cytochrome c biogenesis factor</fullName>
    </submittedName>
</protein>
<feature type="domain" description="Cytochrome c-type biogenesis protein CcmF C-terminal" evidence="5">
    <location>
        <begin position="408"/>
        <end position="648"/>
    </location>
</feature>
<dbReference type="Pfam" id="PF16327">
    <property type="entry name" value="CcmF_C"/>
    <property type="match status" value="1"/>
</dbReference>
<evidence type="ECO:0000256" key="1">
    <source>
        <dbReference type="ARBA" id="ARBA00009186"/>
    </source>
</evidence>
<feature type="transmembrane region" description="Helical" evidence="3">
    <location>
        <begin position="178"/>
        <end position="199"/>
    </location>
</feature>
<organism evidence="6 7">
    <name type="scientific">Lawsonia intracellularis (strain PHE/MN1-00)</name>
    <dbReference type="NCBI Taxonomy" id="363253"/>
    <lineage>
        <taxon>Bacteria</taxon>
        <taxon>Pseudomonadati</taxon>
        <taxon>Thermodesulfobacteriota</taxon>
        <taxon>Desulfovibrionia</taxon>
        <taxon>Desulfovibrionales</taxon>
        <taxon>Desulfovibrionaceae</taxon>
        <taxon>Lawsonia</taxon>
    </lineage>
</organism>
<gene>
    <name evidence="6" type="primary">ccmF</name>
    <name evidence="6" type="ordered locus">LI0956</name>
</gene>
<keyword evidence="3" id="KW-0812">Transmembrane</keyword>
<keyword evidence="7" id="KW-1185">Reference proteome</keyword>
<feature type="transmembrane region" description="Helical" evidence="3">
    <location>
        <begin position="422"/>
        <end position="440"/>
    </location>
</feature>
<evidence type="ECO:0000256" key="2">
    <source>
        <dbReference type="ARBA" id="ARBA00022748"/>
    </source>
</evidence>
<dbReference type="InterPro" id="IPR002541">
    <property type="entry name" value="Cyt_c_assembly"/>
</dbReference>
<dbReference type="GO" id="GO:0016020">
    <property type="term" value="C:membrane"/>
    <property type="evidence" value="ECO:0007669"/>
    <property type="project" value="InterPro"/>
</dbReference>
<feature type="transmembrane region" description="Helical" evidence="3">
    <location>
        <begin position="131"/>
        <end position="151"/>
    </location>
</feature>
<accession>Q1MPR7</accession>
<evidence type="ECO:0000259" key="5">
    <source>
        <dbReference type="Pfam" id="PF16327"/>
    </source>
</evidence>
<feature type="transmembrane region" description="Helical" evidence="3">
    <location>
        <begin position="219"/>
        <end position="238"/>
    </location>
</feature>
<dbReference type="Pfam" id="PF01578">
    <property type="entry name" value="Cytochrom_C_asm"/>
    <property type="match status" value="1"/>
</dbReference>
<dbReference type="OrthoDB" id="9761451at2"/>
<dbReference type="GO" id="GO:0015232">
    <property type="term" value="F:heme transmembrane transporter activity"/>
    <property type="evidence" value="ECO:0007669"/>
    <property type="project" value="InterPro"/>
</dbReference>
<keyword evidence="3" id="KW-0472">Membrane</keyword>
<dbReference type="HOGENOM" id="CLU_015041_3_0_7"/>
<dbReference type="GO" id="GO:0020037">
    <property type="term" value="F:heme binding"/>
    <property type="evidence" value="ECO:0007669"/>
    <property type="project" value="InterPro"/>
</dbReference>
<feature type="transmembrane region" description="Helical" evidence="3">
    <location>
        <begin position="44"/>
        <end position="67"/>
    </location>
</feature>
<feature type="transmembrane region" description="Helical" evidence="3">
    <location>
        <begin position="283"/>
        <end position="302"/>
    </location>
</feature>
<dbReference type="STRING" id="363253.LI0956"/>
<feature type="transmembrane region" description="Helical" evidence="3">
    <location>
        <begin position="629"/>
        <end position="649"/>
    </location>
</feature>
<keyword evidence="2" id="KW-0201">Cytochrome c-type biogenesis</keyword>
<keyword evidence="3" id="KW-1133">Transmembrane helix</keyword>